<evidence type="ECO:0000313" key="2">
    <source>
        <dbReference type="Proteomes" id="UP000250079"/>
    </source>
</evidence>
<dbReference type="InterPro" id="IPR029063">
    <property type="entry name" value="SAM-dependent_MTases_sf"/>
</dbReference>
<sequence length="273" mass="31954">MAKAEKVVQPTMAEQADRHLLYQASVQNPDFELDFIDDTFKKIRGRKPKSMREDFAGTAISSCQWVKRRRGNTAIAVDIDPEVLDWSRKNNIAKLTVAQQQRLELIEDDVLRVSTEKVDVLQAYNFSYWFFQERATMLAYFKRTREALNEDGLLFLDVFGGSECYQTQKEKRKVDGFKYIWEQAEFNAITNELKCHIHFHFPDKSKLKEAFSYTWRVWGARELREILAEAGFSESIVYRQEFDAETDEALDEYVATDEAEDYACWLGYIIAKP</sequence>
<dbReference type="CDD" id="cd02440">
    <property type="entry name" value="AdoMet_MTases"/>
    <property type="match status" value="1"/>
</dbReference>
<dbReference type="Proteomes" id="UP000250079">
    <property type="component" value="Chromosome"/>
</dbReference>
<organism evidence="1 2">
    <name type="scientific">Granulosicoccus antarcticus IMCC3135</name>
    <dbReference type="NCBI Taxonomy" id="1192854"/>
    <lineage>
        <taxon>Bacteria</taxon>
        <taxon>Pseudomonadati</taxon>
        <taxon>Pseudomonadota</taxon>
        <taxon>Gammaproteobacteria</taxon>
        <taxon>Chromatiales</taxon>
        <taxon>Granulosicoccaceae</taxon>
        <taxon>Granulosicoccus</taxon>
    </lineage>
</organism>
<dbReference type="PANTHER" id="PTHR37211:SF1">
    <property type="entry name" value="EXPRESSED PROTEIN"/>
    <property type="match status" value="1"/>
</dbReference>
<reference evidence="1 2" key="1">
    <citation type="submission" date="2016-12" db="EMBL/GenBank/DDBJ databases">
        <authorList>
            <person name="Song W.-J."/>
            <person name="Kurnit D.M."/>
        </authorList>
    </citation>
    <scope>NUCLEOTIDE SEQUENCE [LARGE SCALE GENOMIC DNA]</scope>
    <source>
        <strain evidence="1 2">IMCC3135</strain>
    </source>
</reference>
<dbReference type="Gene3D" id="2.20.25.110">
    <property type="entry name" value="S-adenosyl-L-methionine-dependent methyltransferases"/>
    <property type="match status" value="1"/>
</dbReference>
<keyword evidence="2" id="KW-1185">Reference proteome</keyword>
<name>A0A2Z2NYL7_9GAMM</name>
<dbReference type="KEGG" id="gai:IMCC3135_24785"/>
<proteinExistence type="predicted"/>
<protein>
    <recommendedName>
        <fullName evidence="3">Methyltransferase type 11 domain-containing protein</fullName>
    </recommendedName>
</protein>
<gene>
    <name evidence="1" type="ORF">IMCC3135_24785</name>
</gene>
<accession>A0A2Z2NYL7</accession>
<dbReference type="RefSeq" id="WP_088919985.1">
    <property type="nucleotide sequence ID" value="NZ_CP018632.1"/>
</dbReference>
<dbReference type="OrthoDB" id="9786084at2"/>
<dbReference type="Gene3D" id="3.40.50.150">
    <property type="entry name" value="Vaccinia Virus protein VP39"/>
    <property type="match status" value="1"/>
</dbReference>
<dbReference type="PANTHER" id="PTHR37211">
    <property type="entry name" value="EXPRESSED PROTEIN"/>
    <property type="match status" value="1"/>
</dbReference>
<evidence type="ECO:0000313" key="1">
    <source>
        <dbReference type="EMBL" id="ASJ75021.1"/>
    </source>
</evidence>
<dbReference type="AlphaFoldDB" id="A0A2Z2NYL7"/>
<dbReference type="SUPFAM" id="SSF53335">
    <property type="entry name" value="S-adenosyl-L-methionine-dependent methyltransferases"/>
    <property type="match status" value="1"/>
</dbReference>
<evidence type="ECO:0008006" key="3">
    <source>
        <dbReference type="Google" id="ProtNLM"/>
    </source>
</evidence>
<dbReference type="EMBL" id="CP018632">
    <property type="protein sequence ID" value="ASJ75021.1"/>
    <property type="molecule type" value="Genomic_DNA"/>
</dbReference>